<evidence type="ECO:0000256" key="3">
    <source>
        <dbReference type="ARBA" id="ARBA00023134"/>
    </source>
</evidence>
<organism evidence="7 8">
    <name type="scientific">Drosophila simulans</name>
    <name type="common">Fruit fly</name>
    <dbReference type="NCBI Taxonomy" id="7240"/>
    <lineage>
        <taxon>Eukaryota</taxon>
        <taxon>Metazoa</taxon>
        <taxon>Ecdysozoa</taxon>
        <taxon>Arthropoda</taxon>
        <taxon>Hexapoda</taxon>
        <taxon>Insecta</taxon>
        <taxon>Pterygota</taxon>
        <taxon>Neoptera</taxon>
        <taxon>Endopterygota</taxon>
        <taxon>Diptera</taxon>
        <taxon>Brachycera</taxon>
        <taxon>Muscomorpha</taxon>
        <taxon>Ephydroidea</taxon>
        <taxon>Drosophilidae</taxon>
        <taxon>Drosophila</taxon>
        <taxon>Sophophora</taxon>
    </lineage>
</organism>
<dbReference type="KEGG" id="dsi:Dsimw501_GD16978"/>
<dbReference type="Bgee" id="FBgn0188556">
    <property type="expression patterns" value="Expressed in male reproductive system and 2 other cell types or tissues"/>
</dbReference>
<dbReference type="STRING" id="7240.B4R7K8"/>
<feature type="region of interest" description="Disordered" evidence="6">
    <location>
        <begin position="183"/>
        <end position="207"/>
    </location>
</feature>
<name>B4R7K8_DROSI</name>
<dbReference type="AlphaFoldDB" id="B4R7K8"/>
<dbReference type="CDD" id="cd00154">
    <property type="entry name" value="Rab"/>
    <property type="match status" value="1"/>
</dbReference>
<dbReference type="PROSITE" id="PS51419">
    <property type="entry name" value="RAB"/>
    <property type="match status" value="1"/>
</dbReference>
<evidence type="ECO:0000256" key="5">
    <source>
        <dbReference type="ARBA" id="ARBA00023289"/>
    </source>
</evidence>
<evidence type="ECO:0000313" key="8">
    <source>
        <dbReference type="Proteomes" id="UP000000304"/>
    </source>
</evidence>
<dbReference type="SMART" id="SM00173">
    <property type="entry name" value="RAS"/>
    <property type="match status" value="1"/>
</dbReference>
<dbReference type="PANTHER" id="PTHR47980">
    <property type="entry name" value="LD44762P"/>
    <property type="match status" value="1"/>
</dbReference>
<keyword evidence="4" id="KW-0449">Lipoprotein</keyword>
<dbReference type="HOGENOM" id="CLU_041217_10_1_1"/>
<accession>B4R7K8</accession>
<evidence type="ECO:0000313" key="7">
    <source>
        <dbReference type="EMBL" id="EDX17567.1"/>
    </source>
</evidence>
<reference evidence="7 8" key="1">
    <citation type="journal article" date="2007" name="Nature">
        <title>Evolution of genes and genomes on the Drosophila phylogeny.</title>
        <authorList>
            <consortium name="Drosophila 12 Genomes Consortium"/>
            <person name="Clark A.G."/>
            <person name="Eisen M.B."/>
            <person name="Smith D.R."/>
            <person name="Bergman C.M."/>
            <person name="Oliver B."/>
            <person name="Markow T.A."/>
            <person name="Kaufman T.C."/>
            <person name="Kellis M."/>
            <person name="Gelbart W."/>
            <person name="Iyer V.N."/>
            <person name="Pollard D.A."/>
            <person name="Sackton T.B."/>
            <person name="Larracuente A.M."/>
            <person name="Singh N.D."/>
            <person name="Abad J.P."/>
            <person name="Abt D.N."/>
            <person name="Adryan B."/>
            <person name="Aguade M."/>
            <person name="Akashi H."/>
            <person name="Anderson W.W."/>
            <person name="Aquadro C.F."/>
            <person name="Ardell D.H."/>
            <person name="Arguello R."/>
            <person name="Artieri C.G."/>
            <person name="Barbash D.A."/>
            <person name="Barker D."/>
            <person name="Barsanti P."/>
            <person name="Batterham P."/>
            <person name="Batzoglou S."/>
            <person name="Begun D."/>
            <person name="Bhutkar A."/>
            <person name="Blanco E."/>
            <person name="Bosak S.A."/>
            <person name="Bradley R.K."/>
            <person name="Brand A.D."/>
            <person name="Brent M.R."/>
            <person name="Brooks A.N."/>
            <person name="Brown R.H."/>
            <person name="Butlin R.K."/>
            <person name="Caggese C."/>
            <person name="Calvi B.R."/>
            <person name="Bernardo de Carvalho A."/>
            <person name="Caspi A."/>
            <person name="Castrezana S."/>
            <person name="Celniker S.E."/>
            <person name="Chang J.L."/>
            <person name="Chapple C."/>
            <person name="Chatterji S."/>
            <person name="Chinwalla A."/>
            <person name="Civetta A."/>
            <person name="Clifton S.W."/>
            <person name="Comeron J.M."/>
            <person name="Costello J.C."/>
            <person name="Coyne J.A."/>
            <person name="Daub J."/>
            <person name="David R.G."/>
            <person name="Delcher A.L."/>
            <person name="Delehaunty K."/>
            <person name="Do C.B."/>
            <person name="Ebling H."/>
            <person name="Edwards K."/>
            <person name="Eickbush T."/>
            <person name="Evans J.D."/>
            <person name="Filipski A."/>
            <person name="Findeiss S."/>
            <person name="Freyhult E."/>
            <person name="Fulton L."/>
            <person name="Fulton R."/>
            <person name="Garcia A.C."/>
            <person name="Gardiner A."/>
            <person name="Garfield D.A."/>
            <person name="Garvin B.E."/>
            <person name="Gibson G."/>
            <person name="Gilbert D."/>
            <person name="Gnerre S."/>
            <person name="Godfrey J."/>
            <person name="Good R."/>
            <person name="Gotea V."/>
            <person name="Gravely B."/>
            <person name="Greenberg A.J."/>
            <person name="Griffiths-Jones S."/>
            <person name="Gross S."/>
            <person name="Guigo R."/>
            <person name="Gustafson E.A."/>
            <person name="Haerty W."/>
            <person name="Hahn M.W."/>
            <person name="Halligan D.L."/>
            <person name="Halpern A.L."/>
            <person name="Halter G.M."/>
            <person name="Han M.V."/>
            <person name="Heger A."/>
            <person name="Hillier L."/>
            <person name="Hinrichs A.S."/>
            <person name="Holmes I."/>
            <person name="Hoskins R.A."/>
            <person name="Hubisz M.J."/>
            <person name="Hultmark D."/>
            <person name="Huntley M.A."/>
            <person name="Jaffe D.B."/>
            <person name="Jagadeeshan S."/>
            <person name="Jeck W.R."/>
            <person name="Johnson J."/>
            <person name="Jones C.D."/>
            <person name="Jordan W.C."/>
            <person name="Karpen G.H."/>
            <person name="Kataoka E."/>
            <person name="Keightley P.D."/>
            <person name="Kheradpour P."/>
            <person name="Kirkness E.F."/>
            <person name="Koerich L.B."/>
            <person name="Kristiansen K."/>
            <person name="Kudrna D."/>
            <person name="Kulathinal R.J."/>
            <person name="Kumar S."/>
            <person name="Kwok R."/>
            <person name="Lander E."/>
            <person name="Langley C.H."/>
            <person name="Lapoint R."/>
            <person name="Lazzaro B.P."/>
            <person name="Lee S.J."/>
            <person name="Levesque L."/>
            <person name="Li R."/>
            <person name="Lin C.F."/>
            <person name="Lin M.F."/>
            <person name="Lindblad-Toh K."/>
            <person name="Llopart A."/>
            <person name="Long M."/>
            <person name="Low L."/>
            <person name="Lozovsky E."/>
            <person name="Lu J."/>
            <person name="Luo M."/>
            <person name="Machado C.A."/>
            <person name="Makalowski W."/>
            <person name="Marzo M."/>
            <person name="Matsuda M."/>
            <person name="Matzkin L."/>
            <person name="McAllister B."/>
            <person name="McBride C.S."/>
            <person name="McKernan B."/>
            <person name="McKernan K."/>
            <person name="Mendez-Lago M."/>
            <person name="Minx P."/>
            <person name="Mollenhauer M.U."/>
            <person name="Montooth K."/>
            <person name="Mount S.M."/>
            <person name="Mu X."/>
            <person name="Myers E."/>
            <person name="Negre B."/>
            <person name="Newfeld S."/>
            <person name="Nielsen R."/>
            <person name="Noor M.A."/>
            <person name="O'Grady P."/>
            <person name="Pachter L."/>
            <person name="Papaceit M."/>
            <person name="Parisi M.J."/>
            <person name="Parisi M."/>
            <person name="Parts L."/>
            <person name="Pedersen J.S."/>
            <person name="Pesole G."/>
            <person name="Phillippy A.M."/>
            <person name="Ponting C.P."/>
            <person name="Pop M."/>
            <person name="Porcelli D."/>
            <person name="Powell J.R."/>
            <person name="Prohaska S."/>
            <person name="Pruitt K."/>
            <person name="Puig M."/>
            <person name="Quesneville H."/>
            <person name="Ram K.R."/>
            <person name="Rand D."/>
            <person name="Rasmussen M.D."/>
            <person name="Reed L.K."/>
            <person name="Reenan R."/>
            <person name="Reily A."/>
            <person name="Remington K.A."/>
            <person name="Rieger T.T."/>
            <person name="Ritchie M.G."/>
            <person name="Robin C."/>
            <person name="Rogers Y.H."/>
            <person name="Rohde C."/>
            <person name="Rozas J."/>
            <person name="Rubenfield M.J."/>
            <person name="Ruiz A."/>
            <person name="Russo S."/>
            <person name="Salzberg S.L."/>
            <person name="Sanchez-Gracia A."/>
            <person name="Saranga D.J."/>
            <person name="Sato H."/>
            <person name="Schaeffer S.W."/>
            <person name="Schatz M.C."/>
            <person name="Schlenke T."/>
            <person name="Schwartz R."/>
            <person name="Segarra C."/>
            <person name="Singh R.S."/>
            <person name="Sirot L."/>
            <person name="Sirota M."/>
            <person name="Sisneros N.B."/>
            <person name="Smith C.D."/>
            <person name="Smith T.F."/>
            <person name="Spieth J."/>
            <person name="Stage D.E."/>
            <person name="Stark A."/>
            <person name="Stephan W."/>
            <person name="Strausberg R.L."/>
            <person name="Strempel S."/>
            <person name="Sturgill D."/>
            <person name="Sutton G."/>
            <person name="Sutton G.G."/>
            <person name="Tao W."/>
            <person name="Teichmann S."/>
            <person name="Tobari Y.N."/>
            <person name="Tomimura Y."/>
            <person name="Tsolas J.M."/>
            <person name="Valente V.L."/>
            <person name="Venter E."/>
            <person name="Venter J.C."/>
            <person name="Vicario S."/>
            <person name="Vieira F.G."/>
            <person name="Vilella A.J."/>
            <person name="Villasante A."/>
            <person name="Walenz B."/>
            <person name="Wang J."/>
            <person name="Wasserman M."/>
            <person name="Watts T."/>
            <person name="Wilson D."/>
            <person name="Wilson R.K."/>
            <person name="Wing R.A."/>
            <person name="Wolfner M.F."/>
            <person name="Wong A."/>
            <person name="Wong G.K."/>
            <person name="Wu C.I."/>
            <person name="Wu G."/>
            <person name="Yamamoto D."/>
            <person name="Yang H.P."/>
            <person name="Yang S.P."/>
            <person name="Yorke J.A."/>
            <person name="Yoshida K."/>
            <person name="Zdobnov E."/>
            <person name="Zhang P."/>
            <person name="Zhang Y."/>
            <person name="Zimin A.V."/>
            <person name="Baldwin J."/>
            <person name="Abdouelleil A."/>
            <person name="Abdulkadir J."/>
            <person name="Abebe A."/>
            <person name="Abera B."/>
            <person name="Abreu J."/>
            <person name="Acer S.C."/>
            <person name="Aftuck L."/>
            <person name="Alexander A."/>
            <person name="An P."/>
            <person name="Anderson E."/>
            <person name="Anderson S."/>
            <person name="Arachi H."/>
            <person name="Azer M."/>
            <person name="Bachantsang P."/>
            <person name="Barry A."/>
            <person name="Bayul T."/>
            <person name="Berlin A."/>
            <person name="Bessette D."/>
            <person name="Bloom T."/>
            <person name="Blye J."/>
            <person name="Boguslavskiy L."/>
            <person name="Bonnet C."/>
            <person name="Boukhgalter B."/>
            <person name="Bourzgui I."/>
            <person name="Brown A."/>
            <person name="Cahill P."/>
            <person name="Channer S."/>
            <person name="Cheshatsang Y."/>
            <person name="Chuda L."/>
            <person name="Citroen M."/>
            <person name="Collymore A."/>
            <person name="Cooke P."/>
            <person name="Costello M."/>
            <person name="D'Aco K."/>
            <person name="Daza R."/>
            <person name="De Haan G."/>
            <person name="DeGray S."/>
            <person name="DeMaso C."/>
            <person name="Dhargay N."/>
            <person name="Dooley K."/>
            <person name="Dooley E."/>
            <person name="Doricent M."/>
            <person name="Dorje P."/>
            <person name="Dorjee K."/>
            <person name="Dupes A."/>
            <person name="Elong R."/>
            <person name="Falk J."/>
            <person name="Farina A."/>
            <person name="Faro S."/>
            <person name="Ferguson D."/>
            <person name="Fisher S."/>
            <person name="Foley C.D."/>
            <person name="Franke A."/>
            <person name="Friedrich D."/>
            <person name="Gadbois L."/>
            <person name="Gearin G."/>
            <person name="Gearin C.R."/>
            <person name="Giannoukos G."/>
            <person name="Goode T."/>
            <person name="Graham J."/>
            <person name="Grandbois E."/>
            <person name="Grewal S."/>
            <person name="Gyaltsen K."/>
            <person name="Hafez N."/>
            <person name="Hagos B."/>
            <person name="Hall J."/>
            <person name="Henson C."/>
            <person name="Hollinger A."/>
            <person name="Honan T."/>
            <person name="Huard M.D."/>
            <person name="Hughes L."/>
            <person name="Hurhula B."/>
            <person name="Husby M.E."/>
            <person name="Kamat A."/>
            <person name="Kanga B."/>
            <person name="Kashin S."/>
            <person name="Khazanovich D."/>
            <person name="Kisner P."/>
            <person name="Lance K."/>
            <person name="Lara M."/>
            <person name="Lee W."/>
            <person name="Lennon N."/>
            <person name="Letendre F."/>
            <person name="LeVine R."/>
            <person name="Lipovsky A."/>
            <person name="Liu X."/>
            <person name="Liu J."/>
            <person name="Liu S."/>
            <person name="Lokyitsang T."/>
            <person name="Lokyitsang Y."/>
            <person name="Lubonja R."/>
            <person name="Lui A."/>
            <person name="MacDonald P."/>
            <person name="Magnisalis V."/>
            <person name="Maru K."/>
            <person name="Matthews C."/>
            <person name="McCusker W."/>
            <person name="McDonough S."/>
            <person name="Mehta T."/>
            <person name="Meldrim J."/>
            <person name="Meneus L."/>
            <person name="Mihai O."/>
            <person name="Mihalev A."/>
            <person name="Mihova T."/>
            <person name="Mittelman R."/>
            <person name="Mlenga V."/>
            <person name="Montmayeur A."/>
            <person name="Mulrain L."/>
            <person name="Navidi A."/>
            <person name="Naylor J."/>
            <person name="Negash T."/>
            <person name="Nguyen T."/>
            <person name="Nguyen N."/>
            <person name="Nicol R."/>
            <person name="Norbu C."/>
            <person name="Norbu N."/>
            <person name="Novod N."/>
            <person name="O'Neill B."/>
            <person name="Osman S."/>
            <person name="Markiewicz E."/>
            <person name="Oyono O.L."/>
            <person name="Patti C."/>
            <person name="Phunkhang P."/>
            <person name="Pierre F."/>
            <person name="Priest M."/>
            <person name="Raghuraman S."/>
            <person name="Rege F."/>
            <person name="Reyes R."/>
            <person name="Rise C."/>
            <person name="Rogov P."/>
            <person name="Ross K."/>
            <person name="Ryan E."/>
            <person name="Settipalli S."/>
            <person name="Shea T."/>
            <person name="Sherpa N."/>
            <person name="Shi L."/>
            <person name="Shih D."/>
            <person name="Sparrow T."/>
            <person name="Spaulding J."/>
            <person name="Stalker J."/>
            <person name="Stange-Thomann N."/>
            <person name="Stavropoulos S."/>
            <person name="Stone C."/>
            <person name="Strader C."/>
            <person name="Tesfaye S."/>
            <person name="Thomson T."/>
            <person name="Thoulutsang Y."/>
            <person name="Thoulutsang D."/>
            <person name="Topham K."/>
            <person name="Topping I."/>
            <person name="Tsamla T."/>
            <person name="Vassiliev H."/>
            <person name="Vo A."/>
            <person name="Wangchuk T."/>
            <person name="Wangdi T."/>
            <person name="Weiand M."/>
            <person name="Wilkinson J."/>
            <person name="Wilson A."/>
            <person name="Yadav S."/>
            <person name="Young G."/>
            <person name="Yu Q."/>
            <person name="Zembek L."/>
            <person name="Zhong D."/>
            <person name="Zimmer A."/>
            <person name="Zwirko Z."/>
            <person name="Jaffe D.B."/>
            <person name="Alvarez P."/>
            <person name="Brockman W."/>
            <person name="Butler J."/>
            <person name="Chin C."/>
            <person name="Gnerre S."/>
            <person name="Grabherr M."/>
            <person name="Kleber M."/>
            <person name="Mauceli E."/>
            <person name="MacCallum I."/>
        </authorList>
    </citation>
    <scope>NUCLEOTIDE SEQUENCE [LARGE SCALE GENOMIC DNA]</scope>
    <source>
        <strain evidence="8">white501</strain>
    </source>
</reference>
<evidence type="ECO:0000256" key="1">
    <source>
        <dbReference type="ARBA" id="ARBA00006270"/>
    </source>
</evidence>
<keyword evidence="8" id="KW-1185">Reference proteome</keyword>
<dbReference type="EMBL" id="CM000366">
    <property type="protein sequence ID" value="EDX17567.1"/>
    <property type="molecule type" value="Genomic_DNA"/>
</dbReference>
<dbReference type="Proteomes" id="UP000000304">
    <property type="component" value="Chromosome X"/>
</dbReference>
<proteinExistence type="inferred from homology"/>
<dbReference type="PRINTS" id="PR00449">
    <property type="entry name" value="RASTRNSFRMNG"/>
</dbReference>
<dbReference type="InterPro" id="IPR050305">
    <property type="entry name" value="Small_GTPase_Rab"/>
</dbReference>
<dbReference type="InterPro" id="IPR001806">
    <property type="entry name" value="Small_GTPase"/>
</dbReference>
<dbReference type="SMART" id="SM00174">
    <property type="entry name" value="RHO"/>
    <property type="match status" value="1"/>
</dbReference>
<dbReference type="PROSITE" id="PS51421">
    <property type="entry name" value="RAS"/>
    <property type="match status" value="1"/>
</dbReference>
<dbReference type="InterPro" id="IPR027417">
    <property type="entry name" value="P-loop_NTPase"/>
</dbReference>
<dbReference type="OMA" id="SNESKCC"/>
<gene>
    <name evidence="7" type="primary">Dsim\GD16978</name>
    <name evidence="7" type="ORF">Dsim_GD16978</name>
</gene>
<keyword evidence="2" id="KW-0547">Nucleotide-binding</keyword>
<keyword evidence="3" id="KW-0342">GTP-binding</keyword>
<dbReference type="SMART" id="SM00175">
    <property type="entry name" value="RAB"/>
    <property type="match status" value="1"/>
</dbReference>
<dbReference type="InterPro" id="IPR005225">
    <property type="entry name" value="Small_GTP-bd"/>
</dbReference>
<dbReference type="SMART" id="SM00176">
    <property type="entry name" value="RAN"/>
    <property type="match status" value="1"/>
</dbReference>
<sequence>MSNFQYLFKVLIVGDTGVGKSSLMMRFTENKFLENYICTVSLDIRASYVELLEGKMMLEVWDTTGDERLKSAMPSFYRGAHGVLLVYDITSSKSFENIGGWLKEIMRMCPDKLNVVLVGNKCDDLDHRQVDPEQALQYARRRGFHSDEVSAKSGENVYNLFRSLTFDMHDRIVRHGRFEDIRELPDEPTNPADTDRQVTTDDPNTCC</sequence>
<evidence type="ECO:0000256" key="6">
    <source>
        <dbReference type="SAM" id="MobiDB-lite"/>
    </source>
</evidence>
<dbReference type="FunFam" id="3.40.50.300:FF:001329">
    <property type="entry name" value="Small GTP-binding protein, putative"/>
    <property type="match status" value="1"/>
</dbReference>
<dbReference type="PROSITE" id="PS51420">
    <property type="entry name" value="RHO"/>
    <property type="match status" value="1"/>
</dbReference>
<dbReference type="GO" id="GO:0003924">
    <property type="term" value="F:GTPase activity"/>
    <property type="evidence" value="ECO:0007669"/>
    <property type="project" value="InterPro"/>
</dbReference>
<dbReference type="OrthoDB" id="7838018at2759"/>
<dbReference type="Pfam" id="PF00071">
    <property type="entry name" value="Ras"/>
    <property type="match status" value="1"/>
</dbReference>
<keyword evidence="5" id="KW-0636">Prenylation</keyword>
<evidence type="ECO:0000256" key="2">
    <source>
        <dbReference type="ARBA" id="ARBA00022741"/>
    </source>
</evidence>
<dbReference type="SUPFAM" id="SSF52540">
    <property type="entry name" value="P-loop containing nucleoside triphosphate hydrolases"/>
    <property type="match status" value="1"/>
</dbReference>
<dbReference type="PhylomeDB" id="B4R7K8"/>
<dbReference type="Gene3D" id="3.40.50.300">
    <property type="entry name" value="P-loop containing nucleotide triphosphate hydrolases"/>
    <property type="match status" value="1"/>
</dbReference>
<dbReference type="NCBIfam" id="TIGR00231">
    <property type="entry name" value="small_GTP"/>
    <property type="match status" value="1"/>
</dbReference>
<evidence type="ECO:0000256" key="4">
    <source>
        <dbReference type="ARBA" id="ARBA00023288"/>
    </source>
</evidence>
<protein>
    <submittedName>
        <fullName evidence="7">GD16978</fullName>
    </submittedName>
</protein>
<dbReference type="GO" id="GO:0005525">
    <property type="term" value="F:GTP binding"/>
    <property type="evidence" value="ECO:0007669"/>
    <property type="project" value="UniProtKB-KW"/>
</dbReference>
<comment type="similarity">
    <text evidence="1">Belongs to the small GTPase superfamily. Rab family.</text>
</comment>